<dbReference type="InterPro" id="IPR026838">
    <property type="entry name" value="YheC/D"/>
</dbReference>
<sequence>MLLSTLDRATKNHEYIMQEGIQRTPTSSRFVEHRCLMQRVKNTWYRTTHVLRVNSAQNLPFISAGREKNYLYQTPPFSLEIEEVERFEQNVQQLTDYLSRFFNQSPYYASEFSVDFILDSQQNIRLLECNARPSGFFLQTGDWLGRMSYLSHTLQQAACLVRNIPEPCQ</sequence>
<organism evidence="1">
    <name type="scientific">bioreactor metagenome</name>
    <dbReference type="NCBI Taxonomy" id="1076179"/>
    <lineage>
        <taxon>unclassified sequences</taxon>
        <taxon>metagenomes</taxon>
        <taxon>ecological metagenomes</taxon>
    </lineage>
</organism>
<dbReference type="SUPFAM" id="SSF56059">
    <property type="entry name" value="Glutathione synthetase ATP-binding domain-like"/>
    <property type="match status" value="1"/>
</dbReference>
<evidence type="ECO:0000313" key="1">
    <source>
        <dbReference type="EMBL" id="MPM75587.1"/>
    </source>
</evidence>
<protein>
    <recommendedName>
        <fullName evidence="2">ATP-grasp domain-containing protein</fullName>
    </recommendedName>
</protein>
<accession>A0A645CF53</accession>
<dbReference type="EMBL" id="VSSQ01026727">
    <property type="protein sequence ID" value="MPM75587.1"/>
    <property type="molecule type" value="Genomic_DNA"/>
</dbReference>
<proteinExistence type="predicted"/>
<dbReference type="Pfam" id="PF14398">
    <property type="entry name" value="ATPgrasp_YheCD"/>
    <property type="match status" value="1"/>
</dbReference>
<comment type="caution">
    <text evidence="1">The sequence shown here is derived from an EMBL/GenBank/DDBJ whole genome shotgun (WGS) entry which is preliminary data.</text>
</comment>
<reference evidence="1" key="1">
    <citation type="submission" date="2019-08" db="EMBL/GenBank/DDBJ databases">
        <authorList>
            <person name="Kucharzyk K."/>
            <person name="Murdoch R.W."/>
            <person name="Higgins S."/>
            <person name="Loffler F."/>
        </authorList>
    </citation>
    <scope>NUCLEOTIDE SEQUENCE</scope>
</reference>
<evidence type="ECO:0008006" key="2">
    <source>
        <dbReference type="Google" id="ProtNLM"/>
    </source>
</evidence>
<name>A0A645CF53_9ZZZZ</name>
<gene>
    <name evidence="1" type="ORF">SDC9_122581</name>
</gene>
<dbReference type="AlphaFoldDB" id="A0A645CF53"/>